<dbReference type="Pfam" id="PF02452">
    <property type="entry name" value="PemK_toxin"/>
    <property type="match status" value="1"/>
</dbReference>
<accession>A0A2H3KQ96</accession>
<dbReference type="GO" id="GO:0004521">
    <property type="term" value="F:RNA endonuclease activity"/>
    <property type="evidence" value="ECO:0007669"/>
    <property type="project" value="TreeGrafter"/>
</dbReference>
<dbReference type="RefSeq" id="WP_097650956.1">
    <property type="nucleotide sequence ID" value="NZ_LYXE01000040.1"/>
</dbReference>
<dbReference type="GO" id="GO:0016075">
    <property type="term" value="P:rRNA catabolic process"/>
    <property type="evidence" value="ECO:0007669"/>
    <property type="project" value="TreeGrafter"/>
</dbReference>
<comment type="similarity">
    <text evidence="1">Belongs to the PemK/MazF family.</text>
</comment>
<dbReference type="SUPFAM" id="SSF50118">
    <property type="entry name" value="Cell growth inhibitor/plasmid maintenance toxic component"/>
    <property type="match status" value="1"/>
</dbReference>
<name>A0A2H3KQ96_9CHLR</name>
<dbReference type="PANTHER" id="PTHR33988">
    <property type="entry name" value="ENDORIBONUCLEASE MAZF-RELATED"/>
    <property type="match status" value="1"/>
</dbReference>
<evidence type="ECO:0000313" key="4">
    <source>
        <dbReference type="Proteomes" id="UP000220922"/>
    </source>
</evidence>
<keyword evidence="4" id="KW-1185">Reference proteome</keyword>
<evidence type="ECO:0000313" key="3">
    <source>
        <dbReference type="EMBL" id="PDW00515.1"/>
    </source>
</evidence>
<evidence type="ECO:0000256" key="2">
    <source>
        <dbReference type="ARBA" id="ARBA00022649"/>
    </source>
</evidence>
<dbReference type="EMBL" id="LYXE01000040">
    <property type="protein sequence ID" value="PDW00515.1"/>
    <property type="molecule type" value="Genomic_DNA"/>
</dbReference>
<dbReference type="Gene3D" id="2.30.30.110">
    <property type="match status" value="1"/>
</dbReference>
<dbReference type="AlphaFoldDB" id="A0A2H3KQ96"/>
<dbReference type="GO" id="GO:0006402">
    <property type="term" value="P:mRNA catabolic process"/>
    <property type="evidence" value="ECO:0007669"/>
    <property type="project" value="TreeGrafter"/>
</dbReference>
<sequence>MLDQGAIVLIPVPFTDLSSTKRRPVIVISSATYNQTTSDMIVVAMTSNPAQTPYSFTITNQDLVEGSLNRPGQVRTDKIYTLSQSIAVRVFGRVKIETLERIKELLNKATQIEQ</sequence>
<keyword evidence="2" id="KW-1277">Toxin-antitoxin system</keyword>
<evidence type="ECO:0000256" key="1">
    <source>
        <dbReference type="ARBA" id="ARBA00007521"/>
    </source>
</evidence>
<organism evidence="3 4">
    <name type="scientific">Candidatus Chloroploca asiatica</name>
    <dbReference type="NCBI Taxonomy" id="1506545"/>
    <lineage>
        <taxon>Bacteria</taxon>
        <taxon>Bacillati</taxon>
        <taxon>Chloroflexota</taxon>
        <taxon>Chloroflexia</taxon>
        <taxon>Chloroflexales</taxon>
        <taxon>Chloroflexineae</taxon>
        <taxon>Oscillochloridaceae</taxon>
        <taxon>Candidatus Chloroploca</taxon>
    </lineage>
</organism>
<dbReference type="Proteomes" id="UP000220922">
    <property type="component" value="Unassembled WGS sequence"/>
</dbReference>
<dbReference type="InterPro" id="IPR011067">
    <property type="entry name" value="Plasmid_toxin/cell-grow_inhib"/>
</dbReference>
<dbReference type="InterPro" id="IPR003477">
    <property type="entry name" value="PemK-like"/>
</dbReference>
<reference evidence="3 4" key="1">
    <citation type="submission" date="2016-05" db="EMBL/GenBank/DDBJ databases">
        <authorList>
            <person name="Lavstsen T."/>
            <person name="Jespersen J.S."/>
        </authorList>
    </citation>
    <scope>NUCLEOTIDE SEQUENCE [LARGE SCALE GENOMIC DNA]</scope>
    <source>
        <strain evidence="3 4">B7-9</strain>
    </source>
</reference>
<gene>
    <name evidence="3" type="ORF">A9Q02_21690</name>
</gene>
<proteinExistence type="inferred from homology"/>
<comment type="caution">
    <text evidence="3">The sequence shown here is derived from an EMBL/GenBank/DDBJ whole genome shotgun (WGS) entry which is preliminary data.</text>
</comment>
<dbReference type="GO" id="GO:0003677">
    <property type="term" value="F:DNA binding"/>
    <property type="evidence" value="ECO:0007669"/>
    <property type="project" value="InterPro"/>
</dbReference>
<protein>
    <submittedName>
        <fullName evidence="3">MazF family transcriptional regulator</fullName>
    </submittedName>
</protein>
<dbReference type="OrthoDB" id="129822at2"/>
<dbReference type="PANTHER" id="PTHR33988:SF2">
    <property type="entry name" value="ENDORIBONUCLEASE MAZF"/>
    <property type="match status" value="1"/>
</dbReference>